<dbReference type="Proteomes" id="UP000325434">
    <property type="component" value="Unassembled WGS sequence"/>
</dbReference>
<proteinExistence type="predicted"/>
<dbReference type="EMBL" id="ML734555">
    <property type="protein sequence ID" value="KAB8252276.1"/>
    <property type="molecule type" value="Genomic_DNA"/>
</dbReference>
<keyword evidence="1" id="KW-0472">Membrane</keyword>
<name>A0A5N6HCS6_ASPFL</name>
<evidence type="ECO:0000313" key="2">
    <source>
        <dbReference type="EMBL" id="KAB8252276.1"/>
    </source>
</evidence>
<keyword evidence="1" id="KW-0812">Transmembrane</keyword>
<evidence type="ECO:0000256" key="1">
    <source>
        <dbReference type="SAM" id="Phobius"/>
    </source>
</evidence>
<protein>
    <submittedName>
        <fullName evidence="2">Uncharacterized protein</fullName>
    </submittedName>
</protein>
<accession>A0A5N6HCS6</accession>
<reference evidence="2" key="1">
    <citation type="submission" date="2019-04" db="EMBL/GenBank/DDBJ databases">
        <title>Friends and foes A comparative genomics study of 23 Aspergillus species from section Flavi.</title>
        <authorList>
            <consortium name="DOE Joint Genome Institute"/>
            <person name="Kjaerbolling I."/>
            <person name="Vesth T."/>
            <person name="Frisvad J.C."/>
            <person name="Nybo J.L."/>
            <person name="Theobald S."/>
            <person name="Kildgaard S."/>
            <person name="Isbrandt T."/>
            <person name="Kuo A."/>
            <person name="Sato A."/>
            <person name="Lyhne E.K."/>
            <person name="Kogle M.E."/>
            <person name="Wiebenga A."/>
            <person name="Kun R.S."/>
            <person name="Lubbers R.J."/>
            <person name="Makela M.R."/>
            <person name="Barry K."/>
            <person name="Chovatia M."/>
            <person name="Clum A."/>
            <person name="Daum C."/>
            <person name="Haridas S."/>
            <person name="He G."/>
            <person name="LaButti K."/>
            <person name="Lipzen A."/>
            <person name="Mondo S."/>
            <person name="Riley R."/>
            <person name="Salamov A."/>
            <person name="Simmons B.A."/>
            <person name="Magnuson J.K."/>
            <person name="Henrissat B."/>
            <person name="Mortensen U.H."/>
            <person name="Larsen T.O."/>
            <person name="Devries R.P."/>
            <person name="Grigoriev I.V."/>
            <person name="Machida M."/>
            <person name="Baker S.E."/>
            <person name="Andersen M.R."/>
        </authorList>
    </citation>
    <scope>NUCLEOTIDE SEQUENCE [LARGE SCALE GENOMIC DNA]</scope>
    <source>
        <strain evidence="2">CBS 121.62</strain>
    </source>
</reference>
<dbReference type="AlphaFoldDB" id="A0A5N6HCS6"/>
<organism evidence="2">
    <name type="scientific">Aspergillus flavus</name>
    <dbReference type="NCBI Taxonomy" id="5059"/>
    <lineage>
        <taxon>Eukaryota</taxon>
        <taxon>Fungi</taxon>
        <taxon>Dikarya</taxon>
        <taxon>Ascomycota</taxon>
        <taxon>Pezizomycotina</taxon>
        <taxon>Eurotiomycetes</taxon>
        <taxon>Eurotiomycetidae</taxon>
        <taxon>Eurotiales</taxon>
        <taxon>Aspergillaceae</taxon>
        <taxon>Aspergillus</taxon>
        <taxon>Aspergillus subgen. Circumdati</taxon>
    </lineage>
</organism>
<keyword evidence="1" id="KW-1133">Transmembrane helix</keyword>
<sequence>MDRSLGTPYNLFYFSFFLFFTPFPTPLPLAWLPFRWCFPPSSENKKFPSKGQSTYITLSVVLVDGGADLNQQFSTTTTT</sequence>
<feature type="transmembrane region" description="Helical" evidence="1">
    <location>
        <begin position="12"/>
        <end position="32"/>
    </location>
</feature>
<gene>
    <name evidence="2" type="ORF">BDV35DRAFT_335896</name>
</gene>